<keyword evidence="1" id="KW-0732">Signal</keyword>
<reference evidence="2 3" key="1">
    <citation type="journal article" date="1991" name="Int. J. Syst. Bacteriol.">
        <title>Description of the erythromycin-producing bacterium Arthrobacter sp. strain NRRL B-3381 as Aeromicrobium erythreum gen. nov., sp. nov.</title>
        <authorList>
            <person name="Miller E.S."/>
            <person name="Woese C.R."/>
            <person name="Brenner S."/>
        </authorList>
    </citation>
    <scope>NUCLEOTIDE SEQUENCE [LARGE SCALE GENOMIC DNA]</scope>
    <source>
        <strain evidence="2 3">AR18</strain>
    </source>
</reference>
<accession>A0A0U4CTN9</accession>
<proteinExistence type="predicted"/>
<dbReference type="RefSeq" id="WP_067855637.1">
    <property type="nucleotide sequence ID" value="NZ_CP011502.1"/>
</dbReference>
<dbReference type="STRING" id="2041.AERYTH_05390"/>
<keyword evidence="3" id="KW-1185">Reference proteome</keyword>
<sequence length="186" mass="18338">MSSARLITAVLAGGAASVAFSLPAHAETAIPAGHNDVVELECTDAGGAASYELGSHLGGQHVAPADIGNHRATFPASSAGVSHTGGAWVVDADLDSSLPDLGFSYEVAAGAESVCADSVTITLDSGVTFGGSSTVTLTQAADHVHGEWRLPAASATATSYAVSLDVETGDGAFAETLSPLNITAGS</sequence>
<evidence type="ECO:0000313" key="2">
    <source>
        <dbReference type="EMBL" id="ALX04173.1"/>
    </source>
</evidence>
<organism evidence="2 3">
    <name type="scientific">Aeromicrobium erythreum</name>
    <dbReference type="NCBI Taxonomy" id="2041"/>
    <lineage>
        <taxon>Bacteria</taxon>
        <taxon>Bacillati</taxon>
        <taxon>Actinomycetota</taxon>
        <taxon>Actinomycetes</taxon>
        <taxon>Propionibacteriales</taxon>
        <taxon>Nocardioidaceae</taxon>
        <taxon>Aeromicrobium</taxon>
    </lineage>
</organism>
<dbReference type="Proteomes" id="UP000067689">
    <property type="component" value="Chromosome"/>
</dbReference>
<dbReference type="PATRIC" id="fig|2041.4.peg.1120"/>
<evidence type="ECO:0000313" key="3">
    <source>
        <dbReference type="Proteomes" id="UP000067689"/>
    </source>
</evidence>
<dbReference type="EMBL" id="CP011502">
    <property type="protein sequence ID" value="ALX04173.1"/>
    <property type="molecule type" value="Genomic_DNA"/>
</dbReference>
<gene>
    <name evidence="2" type="ORF">AERYTH_05390</name>
</gene>
<evidence type="ECO:0000256" key="1">
    <source>
        <dbReference type="SAM" id="SignalP"/>
    </source>
</evidence>
<dbReference type="KEGG" id="aer:AERYTH_05390"/>
<feature type="signal peptide" evidence="1">
    <location>
        <begin position="1"/>
        <end position="26"/>
    </location>
</feature>
<protein>
    <submittedName>
        <fullName evidence="2">Uncharacterized protein</fullName>
    </submittedName>
</protein>
<feature type="chain" id="PRO_5006847726" evidence="1">
    <location>
        <begin position="27"/>
        <end position="186"/>
    </location>
</feature>
<name>A0A0U4CTN9_9ACTN</name>
<dbReference type="AlphaFoldDB" id="A0A0U4CTN9"/>